<evidence type="ECO:0000256" key="5">
    <source>
        <dbReference type="ARBA" id="ARBA00022763"/>
    </source>
</evidence>
<keyword evidence="8 14" id="KW-0234">DNA repair</keyword>
<comment type="subunit">
    <text evidence="11">Heterodimer consisting of MSH2-MSH3 (MutS beta). Forms a ternary complex with MutL alpha (MLH1-PMS1).</text>
</comment>
<dbReference type="SUPFAM" id="SSF52540">
    <property type="entry name" value="P-loop containing nucleoside triphosphate hydrolases"/>
    <property type="match status" value="1"/>
</dbReference>
<dbReference type="PROSITE" id="PS00486">
    <property type="entry name" value="DNA_MISMATCH_REPAIR_2"/>
    <property type="match status" value="1"/>
</dbReference>
<keyword evidence="4 14" id="KW-0547">Nucleotide-binding</keyword>
<dbReference type="Gene3D" id="3.40.1170.10">
    <property type="entry name" value="DNA repair protein MutS, domain I"/>
    <property type="match status" value="1"/>
</dbReference>
<dbReference type="InterPro" id="IPR027417">
    <property type="entry name" value="P-loop_NTPase"/>
</dbReference>
<comment type="subcellular location">
    <subcellularLocation>
        <location evidence="1">Nucleus</location>
    </subcellularLocation>
</comment>
<comment type="similarity">
    <text evidence="2">Belongs to the DNA mismatch repair MutS family. MSH3 subfamily.</text>
</comment>
<accession>A0A316URR5</accession>
<dbReference type="InterPro" id="IPR036678">
    <property type="entry name" value="MutS_con_dom_sf"/>
</dbReference>
<reference evidence="17 18" key="1">
    <citation type="journal article" date="2018" name="Mol. Biol. Evol.">
        <title>Broad Genomic Sampling Reveals a Smut Pathogenic Ancestry of the Fungal Clade Ustilaginomycotina.</title>
        <authorList>
            <person name="Kijpornyongpan T."/>
            <person name="Mondo S.J."/>
            <person name="Barry K."/>
            <person name="Sandor L."/>
            <person name="Lee J."/>
            <person name="Lipzen A."/>
            <person name="Pangilinan J."/>
            <person name="LaButti K."/>
            <person name="Hainaut M."/>
            <person name="Henrissat B."/>
            <person name="Grigoriev I.V."/>
            <person name="Spatafora J.W."/>
            <person name="Aime M.C."/>
        </authorList>
    </citation>
    <scope>NUCLEOTIDE SEQUENCE [LARGE SCALE GENOMIC DNA]</scope>
    <source>
        <strain evidence="17 18">MCA 5214</strain>
    </source>
</reference>
<dbReference type="InterPro" id="IPR016151">
    <property type="entry name" value="DNA_mismatch_repair_MutS_N"/>
</dbReference>
<keyword evidence="9" id="KW-0539">Nucleus</keyword>
<dbReference type="GO" id="GO:0005524">
    <property type="term" value="F:ATP binding"/>
    <property type="evidence" value="ECO:0007669"/>
    <property type="project" value="UniProtKB-UniRule"/>
</dbReference>
<dbReference type="InterPro" id="IPR036187">
    <property type="entry name" value="DNA_mismatch_repair_MutS_sf"/>
</dbReference>
<evidence type="ECO:0000256" key="15">
    <source>
        <dbReference type="SAM" id="MobiDB-lite"/>
    </source>
</evidence>
<dbReference type="SUPFAM" id="SSF55271">
    <property type="entry name" value="DNA repair protein MutS, domain I"/>
    <property type="match status" value="1"/>
</dbReference>
<evidence type="ECO:0000256" key="10">
    <source>
        <dbReference type="ARBA" id="ARBA00025373"/>
    </source>
</evidence>
<evidence type="ECO:0000256" key="4">
    <source>
        <dbReference type="ARBA" id="ARBA00022741"/>
    </source>
</evidence>
<evidence type="ECO:0000256" key="13">
    <source>
        <dbReference type="ARBA" id="ARBA00073774"/>
    </source>
</evidence>
<dbReference type="Pfam" id="PF05190">
    <property type="entry name" value="MutS_IV"/>
    <property type="match status" value="1"/>
</dbReference>
<dbReference type="RefSeq" id="XP_025361623.1">
    <property type="nucleotide sequence ID" value="XM_025509229.1"/>
</dbReference>
<feature type="region of interest" description="Disordered" evidence="15">
    <location>
        <begin position="470"/>
        <end position="493"/>
    </location>
</feature>
<dbReference type="Proteomes" id="UP000245884">
    <property type="component" value="Unassembled WGS sequence"/>
</dbReference>
<dbReference type="FunFam" id="3.40.1170.10:FF:000004">
    <property type="entry name" value="DNA mismatch repair protein"/>
    <property type="match status" value="1"/>
</dbReference>
<organism evidence="17 18">
    <name type="scientific">Jaminaea rosea</name>
    <dbReference type="NCBI Taxonomy" id="1569628"/>
    <lineage>
        <taxon>Eukaryota</taxon>
        <taxon>Fungi</taxon>
        <taxon>Dikarya</taxon>
        <taxon>Basidiomycota</taxon>
        <taxon>Ustilaginomycotina</taxon>
        <taxon>Exobasidiomycetes</taxon>
        <taxon>Microstromatales</taxon>
        <taxon>Microstromatales incertae sedis</taxon>
        <taxon>Jaminaea</taxon>
    </lineage>
</organism>
<keyword evidence="18" id="KW-1185">Reference proteome</keyword>
<dbReference type="NCBIfam" id="NF003810">
    <property type="entry name" value="PRK05399.1"/>
    <property type="match status" value="1"/>
</dbReference>
<dbReference type="Pfam" id="PF01624">
    <property type="entry name" value="MutS_I"/>
    <property type="match status" value="1"/>
</dbReference>
<feature type="compositionally biased region" description="Low complexity" evidence="15">
    <location>
        <begin position="21"/>
        <end position="51"/>
    </location>
</feature>
<dbReference type="InterPro" id="IPR007861">
    <property type="entry name" value="DNA_mismatch_repair_MutS_clamp"/>
</dbReference>
<dbReference type="SUPFAM" id="SSF48334">
    <property type="entry name" value="DNA repair protein MutS, domain III"/>
    <property type="match status" value="1"/>
</dbReference>
<evidence type="ECO:0000256" key="1">
    <source>
        <dbReference type="ARBA" id="ARBA00004123"/>
    </source>
</evidence>
<feature type="region of interest" description="Disordered" evidence="15">
    <location>
        <begin position="1"/>
        <end position="215"/>
    </location>
</feature>
<dbReference type="GO" id="GO:0005634">
    <property type="term" value="C:nucleus"/>
    <property type="evidence" value="ECO:0007669"/>
    <property type="project" value="UniProtKB-SubCell"/>
</dbReference>
<dbReference type="GO" id="GO:0140664">
    <property type="term" value="F:ATP-dependent DNA damage sensor activity"/>
    <property type="evidence" value="ECO:0007669"/>
    <property type="project" value="InterPro"/>
</dbReference>
<evidence type="ECO:0000256" key="8">
    <source>
        <dbReference type="ARBA" id="ARBA00023204"/>
    </source>
</evidence>
<dbReference type="InterPro" id="IPR007860">
    <property type="entry name" value="DNA_mmatch_repair_MutS_con_dom"/>
</dbReference>
<evidence type="ECO:0000259" key="16">
    <source>
        <dbReference type="PROSITE" id="PS00486"/>
    </source>
</evidence>
<dbReference type="GeneID" id="37031052"/>
<dbReference type="PANTHER" id="PTHR11361:SF34">
    <property type="entry name" value="DNA MISMATCH REPAIR PROTEIN MSH1, MITOCHONDRIAL"/>
    <property type="match status" value="1"/>
</dbReference>
<dbReference type="GO" id="GO:0006298">
    <property type="term" value="P:mismatch repair"/>
    <property type="evidence" value="ECO:0007669"/>
    <property type="project" value="InterPro"/>
</dbReference>
<dbReference type="Gene3D" id="3.30.420.110">
    <property type="entry name" value="MutS, connector domain"/>
    <property type="match status" value="1"/>
</dbReference>
<evidence type="ECO:0000256" key="6">
    <source>
        <dbReference type="ARBA" id="ARBA00022840"/>
    </source>
</evidence>
<sequence>MPPKSQAPGQPTISSFFTKKAANQAPCAPSASASRSPSGAASPPYAAATSSTLGRRQTNGDHIRSDDEDEPPIKRVRPPTAPSKPSSSSRDRVEQWRFTPRSKQAALDESTEELPLPTSSQRSAHEEERHNTFRKKLLGDANPIVKWDQAAKAAERDEGGDGADEDGEGGADEDEDESQDKQEGSSNLHRFASSTAIRSGSSKGKGKNAQPSSSKVKYTPLELQVLDLRAKHPDVLLLFEVGYKFIAYEEDAVNASKELNVMCFPKQNMRIASIPVHRLHIHARRLIKAGYKVGVVRQTETRALKAASSNSSKPFTRSLTELYTASTWVEDLETVGGDESGMENPVAQNSLVALVEKMEGSDERVSIGLIAVQAATGAVVYDQFMDSSMRSELETRLAHLQPAELLLPPLGKLSKSTEKLIRYLAGNPSTSSSVGIASTRLRVERTESVLTYNEAFNRVTSFYEEAGQTGMQDVDMADGEGSDPASSSKQRSVIDDASAGATIATVMKLPPLTVQALAACISHLRSFGLASMFKVTGNFVSFQARSEMLLSTGTLHNLELFATTEGTYKGSLCWLLDKCKTIFGKRTLRRWIARPLTDVKRLEERMDAVSEMLEGKDPLLSKVPELLTKQPDLEKGLARMLYGRATTNEVATILLALNRITHQFEPVTHPGDVGLKSSLLNESIAALPRARSVIKTALQEFNVSAARKGEKENLFPEDKFPELQDEKDQISLVEADLEEHLIDLRKQLKRPTLQYATVSGIDYLVEVRVGDAKKVPADWLRISATKSVVRFHTPEIIAHIKRRDQHRERLEAKAKEAFSTFLDELCEHSTVLRNTISALGNLDALTSLASVAALPGYTRPVFVPESGGDVLHLTGLRHPMSEALRDDYVPNDIQLGNDGQKGLVLTGANMGGKSSTVRAIALCVVLAQVGCFVPASEARLSIRDAVLTRMGASDELAKGRSTFMVEAEEAAEILRVATSRSLVILDELGRGTSTFDGQAIASSVLSYLMTRETHRQPTTLFITHYTSLCTLAERLSGVRNMHMAFVERANPVDGEKEVVFLYQLREGPASSSFGIHCAALAGLPRAMLEVATERAEKLKAETERRMRSKRNKAARRALKVVFGKGDGEELEMLKRAALKLGVIEMEGERES</sequence>
<proteinExistence type="inferred from homology"/>
<evidence type="ECO:0000313" key="18">
    <source>
        <dbReference type="Proteomes" id="UP000245884"/>
    </source>
</evidence>
<evidence type="ECO:0000256" key="14">
    <source>
        <dbReference type="RuleBase" id="RU003756"/>
    </source>
</evidence>
<dbReference type="SMART" id="SM00533">
    <property type="entry name" value="MUTSd"/>
    <property type="match status" value="1"/>
</dbReference>
<dbReference type="Gene3D" id="1.10.1420.10">
    <property type="match status" value="2"/>
</dbReference>
<keyword evidence="7 14" id="KW-0238">DNA-binding</keyword>
<dbReference type="GO" id="GO:0030983">
    <property type="term" value="F:mismatched DNA binding"/>
    <property type="evidence" value="ECO:0007669"/>
    <property type="project" value="UniProtKB-UniRule"/>
</dbReference>
<evidence type="ECO:0000256" key="2">
    <source>
        <dbReference type="ARBA" id="ARBA00007094"/>
    </source>
</evidence>
<dbReference type="OrthoDB" id="121051at2759"/>
<feature type="domain" description="DNA mismatch repair proteins mutS family" evidence="16">
    <location>
        <begin position="981"/>
        <end position="997"/>
    </location>
</feature>
<protein>
    <recommendedName>
        <fullName evidence="3 13">DNA mismatch repair protein MSH3</fullName>
    </recommendedName>
    <alternativeName>
        <fullName evidence="3 13">DNA mismatch repair protein MSH3</fullName>
    </alternativeName>
    <alternativeName>
        <fullName evidence="12">MutS protein homolog 3</fullName>
    </alternativeName>
</protein>
<evidence type="ECO:0000256" key="12">
    <source>
        <dbReference type="ARBA" id="ARBA00029792"/>
    </source>
</evidence>
<dbReference type="FunFam" id="1.10.1420.10:FF:000004">
    <property type="entry name" value="DNA mismatch repair protein Msh3"/>
    <property type="match status" value="1"/>
</dbReference>
<gene>
    <name evidence="17" type="ORF">BDZ90DRAFT_279947</name>
</gene>
<dbReference type="AlphaFoldDB" id="A0A316URR5"/>
<keyword evidence="5 14" id="KW-0227">DNA damage</keyword>
<dbReference type="InterPro" id="IPR000432">
    <property type="entry name" value="DNA_mismatch_repair_MutS_C"/>
</dbReference>
<dbReference type="Pfam" id="PF05192">
    <property type="entry name" value="MutS_III"/>
    <property type="match status" value="1"/>
</dbReference>
<dbReference type="STRING" id="1569628.A0A316URR5"/>
<evidence type="ECO:0000256" key="3">
    <source>
        <dbReference type="ARBA" id="ARBA00022151"/>
    </source>
</evidence>
<dbReference type="InterPro" id="IPR007696">
    <property type="entry name" value="DNA_mismatch_repair_MutS_core"/>
</dbReference>
<evidence type="ECO:0000256" key="7">
    <source>
        <dbReference type="ARBA" id="ARBA00023125"/>
    </source>
</evidence>
<dbReference type="SMART" id="SM00534">
    <property type="entry name" value="MUTSac"/>
    <property type="match status" value="1"/>
</dbReference>
<evidence type="ECO:0000256" key="9">
    <source>
        <dbReference type="ARBA" id="ARBA00023242"/>
    </source>
</evidence>
<dbReference type="FunFam" id="3.30.420.110:FF:000010">
    <property type="entry name" value="DNA mismatch repair protein"/>
    <property type="match status" value="1"/>
</dbReference>
<dbReference type="Gene3D" id="3.40.50.300">
    <property type="entry name" value="P-loop containing nucleotide triphosphate hydrolases"/>
    <property type="match status" value="1"/>
</dbReference>
<dbReference type="InterPro" id="IPR007695">
    <property type="entry name" value="DNA_mismatch_repair_MutS-lik_N"/>
</dbReference>
<dbReference type="EMBL" id="KZ819669">
    <property type="protein sequence ID" value="PWN27011.1"/>
    <property type="molecule type" value="Genomic_DNA"/>
</dbReference>
<dbReference type="Pfam" id="PF05188">
    <property type="entry name" value="MutS_II"/>
    <property type="match status" value="1"/>
</dbReference>
<feature type="compositionally biased region" description="Polar residues" evidence="15">
    <location>
        <begin position="192"/>
        <end position="202"/>
    </location>
</feature>
<dbReference type="Pfam" id="PF00488">
    <property type="entry name" value="MutS_V"/>
    <property type="match status" value="1"/>
</dbReference>
<feature type="compositionally biased region" description="Polar residues" evidence="15">
    <location>
        <begin position="7"/>
        <end position="17"/>
    </location>
</feature>
<name>A0A316URR5_9BASI</name>
<feature type="compositionally biased region" description="Acidic residues" evidence="15">
    <location>
        <begin position="160"/>
        <end position="178"/>
    </location>
</feature>
<dbReference type="PANTHER" id="PTHR11361">
    <property type="entry name" value="DNA MISMATCH REPAIR PROTEIN MUTS FAMILY MEMBER"/>
    <property type="match status" value="1"/>
</dbReference>
<keyword evidence="6" id="KW-0067">ATP-binding</keyword>
<evidence type="ECO:0000256" key="11">
    <source>
        <dbReference type="ARBA" id="ARBA00025902"/>
    </source>
</evidence>
<evidence type="ECO:0000313" key="17">
    <source>
        <dbReference type="EMBL" id="PWN27011.1"/>
    </source>
</evidence>
<dbReference type="InterPro" id="IPR045076">
    <property type="entry name" value="MutS"/>
</dbReference>
<comment type="function">
    <text evidence="10">Component of the post-replicative DNA mismatch repair system (MMR). Heterodimerizes with MSH2 to form MutS beta, which binds to DNA mismatches thereby initiating DNA repair. MSH3 provides substrate-binding and substrate specificity to the complex. When bound, the MutS beta heterodimer bends the DNA helix and shields approximately 20 base pairs. Acts mainly to repair insertion-deletion loops (IDLs) from 2 to 13 nucleotides in size, but can also repair base-base and single insertion-deletion mismatches that occur during replication. After mismatch binding, forms a ternary complex with the MutL alpha heterodimer, which is thought to be responsible for directing the downstream MMR events, including strand discrimination, excision, and resynthesis. ATP binding and hydrolysis play a pivotal role in mismatch repair functions.</text>
</comment>